<accession>A0A9W7DMY9</accession>
<protein>
    <submittedName>
        <fullName evidence="1">Unnamed protein product</fullName>
    </submittedName>
</protein>
<sequence>MFWGHALEHAVFLHNLTPKKGGLSPIEILNCTPRKVDASKLILFGSRVNSFEIQMKFRRSTSLLVLTFFLVMAKLSKSSNMTRRVGRTADFKFDNLIVFPLVKVVIPTCWIRVLMIRERSLPQFLMEVVLVSEESQFQLHNHMSHMHAFIEDIPDVDALSSVETMDIDEAVSKTKGSHSSILPNQKLSLNRQIAQAQQIIY</sequence>
<dbReference type="EMBL" id="BSXU01004850">
    <property type="protein sequence ID" value="GMG48196.1"/>
    <property type="molecule type" value="Genomic_DNA"/>
</dbReference>
<reference evidence="1" key="1">
    <citation type="submission" date="2023-04" db="EMBL/GenBank/DDBJ databases">
        <title>Ambrosiozyma monospora NBRC 1965.</title>
        <authorList>
            <person name="Ichikawa N."/>
            <person name="Sato H."/>
            <person name="Tonouchi N."/>
        </authorList>
    </citation>
    <scope>NUCLEOTIDE SEQUENCE</scope>
    <source>
        <strain evidence="1">NBRC 1965</strain>
    </source>
</reference>
<comment type="caution">
    <text evidence="1">The sequence shown here is derived from an EMBL/GenBank/DDBJ whole genome shotgun (WGS) entry which is preliminary data.</text>
</comment>
<evidence type="ECO:0000313" key="2">
    <source>
        <dbReference type="Proteomes" id="UP001165063"/>
    </source>
</evidence>
<organism evidence="1 2">
    <name type="scientific">Ambrosiozyma monospora</name>
    <name type="common">Yeast</name>
    <name type="synonym">Endomycopsis monosporus</name>
    <dbReference type="NCBI Taxonomy" id="43982"/>
    <lineage>
        <taxon>Eukaryota</taxon>
        <taxon>Fungi</taxon>
        <taxon>Dikarya</taxon>
        <taxon>Ascomycota</taxon>
        <taxon>Saccharomycotina</taxon>
        <taxon>Pichiomycetes</taxon>
        <taxon>Pichiales</taxon>
        <taxon>Pichiaceae</taxon>
        <taxon>Ambrosiozyma</taxon>
    </lineage>
</organism>
<dbReference type="AlphaFoldDB" id="A0A9W7DMY9"/>
<gene>
    <name evidence="1" type="ORF">Amon01_000700900</name>
</gene>
<dbReference type="Proteomes" id="UP001165063">
    <property type="component" value="Unassembled WGS sequence"/>
</dbReference>
<proteinExistence type="predicted"/>
<keyword evidence="2" id="KW-1185">Reference proteome</keyword>
<evidence type="ECO:0000313" key="1">
    <source>
        <dbReference type="EMBL" id="GMG48196.1"/>
    </source>
</evidence>
<name>A0A9W7DMY9_AMBMO</name>